<feature type="region of interest" description="Disordered" evidence="1">
    <location>
        <begin position="21"/>
        <end position="100"/>
    </location>
</feature>
<proteinExistence type="predicted"/>
<feature type="compositionally biased region" description="Acidic residues" evidence="1">
    <location>
        <begin position="54"/>
        <end position="67"/>
    </location>
</feature>
<accession>A0A813G6Q7</accession>
<name>A0A813G6Q7_POLGL</name>
<keyword evidence="3" id="KW-1185">Reference proteome</keyword>
<gene>
    <name evidence="2" type="ORF">PGLA1383_LOCUS39489</name>
</gene>
<dbReference type="EMBL" id="CAJNNV010027858">
    <property type="protein sequence ID" value="CAE8621971.1"/>
    <property type="molecule type" value="Genomic_DNA"/>
</dbReference>
<feature type="non-terminal residue" evidence="2">
    <location>
        <position position="194"/>
    </location>
</feature>
<feature type="compositionally biased region" description="Basic and acidic residues" evidence="1">
    <location>
        <begin position="32"/>
        <end position="53"/>
    </location>
</feature>
<organism evidence="2 3">
    <name type="scientific">Polarella glacialis</name>
    <name type="common">Dinoflagellate</name>
    <dbReference type="NCBI Taxonomy" id="89957"/>
    <lineage>
        <taxon>Eukaryota</taxon>
        <taxon>Sar</taxon>
        <taxon>Alveolata</taxon>
        <taxon>Dinophyceae</taxon>
        <taxon>Suessiales</taxon>
        <taxon>Suessiaceae</taxon>
        <taxon>Polarella</taxon>
    </lineage>
</organism>
<protein>
    <submittedName>
        <fullName evidence="2">Uncharacterized protein</fullName>
    </submittedName>
</protein>
<dbReference type="Proteomes" id="UP000654075">
    <property type="component" value="Unassembled WGS sequence"/>
</dbReference>
<comment type="caution">
    <text evidence="2">The sequence shown here is derived from an EMBL/GenBank/DDBJ whole genome shotgun (WGS) entry which is preliminary data.</text>
</comment>
<evidence type="ECO:0000256" key="1">
    <source>
        <dbReference type="SAM" id="MobiDB-lite"/>
    </source>
</evidence>
<evidence type="ECO:0000313" key="2">
    <source>
        <dbReference type="EMBL" id="CAE8621971.1"/>
    </source>
</evidence>
<sequence length="194" mass="21756">MAIKGLGLEQDIHVVNTFVHYRQEADSDSEEDSRRTSRRLKTEPNCKVGRDASEQEEDNDEETEDTPDSPPKSPCATASTSRSELDRHDDDDSGVTSPVVSIRNTFVHVSDGRDRQSKFPMRSKTLPARELEADVEAADLEEEEEVGEQPVVSHDTTFDFLESNSAVDPRRITQEEVPWCPAQAQPRQHHGALT</sequence>
<dbReference type="AlphaFoldDB" id="A0A813G6Q7"/>
<evidence type="ECO:0000313" key="3">
    <source>
        <dbReference type="Proteomes" id="UP000654075"/>
    </source>
</evidence>
<reference evidence="2" key="1">
    <citation type="submission" date="2021-02" db="EMBL/GenBank/DDBJ databases">
        <authorList>
            <person name="Dougan E. K."/>
            <person name="Rhodes N."/>
            <person name="Thang M."/>
            <person name="Chan C."/>
        </authorList>
    </citation>
    <scope>NUCLEOTIDE SEQUENCE</scope>
</reference>